<accession>A0A7S1HV24</accession>
<gene>
    <name evidence="2" type="ORF">EGYM00392_LOCUS3110</name>
</gene>
<evidence type="ECO:0000256" key="1">
    <source>
        <dbReference type="SAM" id="MobiDB-lite"/>
    </source>
</evidence>
<sequence>MSHTHVTHTCHTRMSHTHRRDGRLPPRTDLRGPKLKVSDADMLSWMDAQEEASLSPFKTNHIDEFKRRIGDGNAKRYAGSGERWWRNFKKRYFKWLADPYPATGADTNGRRQADGR</sequence>
<dbReference type="AlphaFoldDB" id="A0A7S1HV24"/>
<protein>
    <submittedName>
        <fullName evidence="2">Uncharacterized protein</fullName>
    </submittedName>
</protein>
<name>A0A7S1HV24_9EUGL</name>
<organism evidence="2">
    <name type="scientific">Eutreptiella gymnastica</name>
    <dbReference type="NCBI Taxonomy" id="73025"/>
    <lineage>
        <taxon>Eukaryota</taxon>
        <taxon>Discoba</taxon>
        <taxon>Euglenozoa</taxon>
        <taxon>Euglenida</taxon>
        <taxon>Spirocuta</taxon>
        <taxon>Euglenophyceae</taxon>
        <taxon>Eutreptiales</taxon>
        <taxon>Eutreptiaceae</taxon>
        <taxon>Eutreptiella</taxon>
    </lineage>
</organism>
<evidence type="ECO:0000313" key="2">
    <source>
        <dbReference type="EMBL" id="CAD8992064.1"/>
    </source>
</evidence>
<feature type="compositionally biased region" description="Basic residues" evidence="1">
    <location>
        <begin position="1"/>
        <end position="21"/>
    </location>
</feature>
<reference evidence="2" key="1">
    <citation type="submission" date="2021-01" db="EMBL/GenBank/DDBJ databases">
        <authorList>
            <person name="Corre E."/>
            <person name="Pelletier E."/>
            <person name="Niang G."/>
            <person name="Scheremetjew M."/>
            <person name="Finn R."/>
            <person name="Kale V."/>
            <person name="Holt S."/>
            <person name="Cochrane G."/>
            <person name="Meng A."/>
            <person name="Brown T."/>
            <person name="Cohen L."/>
        </authorList>
    </citation>
    <scope>NUCLEOTIDE SEQUENCE</scope>
    <source>
        <strain evidence="2">NIES-381</strain>
    </source>
</reference>
<proteinExistence type="predicted"/>
<feature type="region of interest" description="Disordered" evidence="1">
    <location>
        <begin position="1"/>
        <end position="33"/>
    </location>
</feature>
<dbReference type="EMBL" id="HBGA01008689">
    <property type="protein sequence ID" value="CAD8992064.1"/>
    <property type="molecule type" value="Transcribed_RNA"/>
</dbReference>
<feature type="compositionally biased region" description="Basic and acidic residues" evidence="1">
    <location>
        <begin position="22"/>
        <end position="33"/>
    </location>
</feature>